<evidence type="ECO:0000256" key="1">
    <source>
        <dbReference type="SAM" id="MobiDB-lite"/>
    </source>
</evidence>
<dbReference type="EMBL" id="GBRH01267373">
    <property type="protein sequence ID" value="JAD30522.1"/>
    <property type="molecule type" value="Transcribed_RNA"/>
</dbReference>
<organism evidence="2">
    <name type="scientific">Arundo donax</name>
    <name type="common">Giant reed</name>
    <name type="synonym">Donax arundinaceus</name>
    <dbReference type="NCBI Taxonomy" id="35708"/>
    <lineage>
        <taxon>Eukaryota</taxon>
        <taxon>Viridiplantae</taxon>
        <taxon>Streptophyta</taxon>
        <taxon>Embryophyta</taxon>
        <taxon>Tracheophyta</taxon>
        <taxon>Spermatophyta</taxon>
        <taxon>Magnoliopsida</taxon>
        <taxon>Liliopsida</taxon>
        <taxon>Poales</taxon>
        <taxon>Poaceae</taxon>
        <taxon>PACMAD clade</taxon>
        <taxon>Arundinoideae</taxon>
        <taxon>Arundineae</taxon>
        <taxon>Arundo</taxon>
    </lineage>
</organism>
<protein>
    <submittedName>
        <fullName evidence="2">Uncharacterized protein</fullName>
    </submittedName>
</protein>
<reference evidence="2" key="1">
    <citation type="submission" date="2014-09" db="EMBL/GenBank/DDBJ databases">
        <authorList>
            <person name="Magalhaes I.L.F."/>
            <person name="Oliveira U."/>
            <person name="Santos F.R."/>
            <person name="Vidigal T.H.D.A."/>
            <person name="Brescovit A.D."/>
            <person name="Santos A.J."/>
        </authorList>
    </citation>
    <scope>NUCLEOTIDE SEQUENCE</scope>
    <source>
        <tissue evidence="2">Shoot tissue taken approximately 20 cm above the soil surface</tissue>
    </source>
</reference>
<name>A0A0A8Z6Q6_ARUDO</name>
<feature type="compositionally biased region" description="Basic and acidic residues" evidence="1">
    <location>
        <begin position="1"/>
        <end position="27"/>
    </location>
</feature>
<dbReference type="AlphaFoldDB" id="A0A0A8Z6Q6"/>
<sequence length="34" mass="4024">MGEREEKKRRAAEREAREWDPARREVAAGRTVAR</sequence>
<reference evidence="2" key="2">
    <citation type="journal article" date="2015" name="Data Brief">
        <title>Shoot transcriptome of the giant reed, Arundo donax.</title>
        <authorList>
            <person name="Barrero R.A."/>
            <person name="Guerrero F.D."/>
            <person name="Moolhuijzen P."/>
            <person name="Goolsby J.A."/>
            <person name="Tidwell J."/>
            <person name="Bellgard S.E."/>
            <person name="Bellgard M.I."/>
        </authorList>
    </citation>
    <scope>NUCLEOTIDE SEQUENCE</scope>
    <source>
        <tissue evidence="2">Shoot tissue taken approximately 20 cm above the soil surface</tissue>
    </source>
</reference>
<feature type="region of interest" description="Disordered" evidence="1">
    <location>
        <begin position="1"/>
        <end position="34"/>
    </location>
</feature>
<evidence type="ECO:0000313" key="2">
    <source>
        <dbReference type="EMBL" id="JAD30522.1"/>
    </source>
</evidence>
<proteinExistence type="predicted"/>
<accession>A0A0A8Z6Q6</accession>